<sequence length="135" mass="14358" precursor="true">MASDQPTEVFSDSRRNFIKIAAVGSAVTSTLSAASATTAQEAAVRLPENAPGSYEPPEYSVIETSDVAVLYKVDLVDILQATSGRAAITVGQLCEEELPRSRIVLIGSRGGVKSSEIFALFHEHSSKQTNSQDQS</sequence>
<dbReference type="EMBL" id="SJPN01000001">
    <property type="protein sequence ID" value="TWU07817.1"/>
    <property type="molecule type" value="Genomic_DNA"/>
</dbReference>
<evidence type="ECO:0000313" key="1">
    <source>
        <dbReference type="EMBL" id="TWU07817.1"/>
    </source>
</evidence>
<dbReference type="Proteomes" id="UP000320176">
    <property type="component" value="Unassembled WGS sequence"/>
</dbReference>
<gene>
    <name evidence="1" type="ORF">Pla52n_03920</name>
</gene>
<accession>A0A5C6B7N1</accession>
<evidence type="ECO:0000313" key="2">
    <source>
        <dbReference type="Proteomes" id="UP000320176"/>
    </source>
</evidence>
<dbReference type="AlphaFoldDB" id="A0A5C6B7N1"/>
<reference evidence="1 2" key="1">
    <citation type="submission" date="2019-02" db="EMBL/GenBank/DDBJ databases">
        <title>Deep-cultivation of Planctomycetes and their phenomic and genomic characterization uncovers novel biology.</title>
        <authorList>
            <person name="Wiegand S."/>
            <person name="Jogler M."/>
            <person name="Boedeker C."/>
            <person name="Pinto D."/>
            <person name="Vollmers J."/>
            <person name="Rivas-Marin E."/>
            <person name="Kohn T."/>
            <person name="Peeters S.H."/>
            <person name="Heuer A."/>
            <person name="Rast P."/>
            <person name="Oberbeckmann S."/>
            <person name="Bunk B."/>
            <person name="Jeske O."/>
            <person name="Meyerdierks A."/>
            <person name="Storesund J.E."/>
            <person name="Kallscheuer N."/>
            <person name="Luecker S."/>
            <person name="Lage O.M."/>
            <person name="Pohl T."/>
            <person name="Merkel B.J."/>
            <person name="Hornburger P."/>
            <person name="Mueller R.-W."/>
            <person name="Bruemmer F."/>
            <person name="Labrenz M."/>
            <person name="Spormann A.M."/>
            <person name="Op Den Camp H."/>
            <person name="Overmann J."/>
            <person name="Amann R."/>
            <person name="Jetten M.S.M."/>
            <person name="Mascher T."/>
            <person name="Medema M.H."/>
            <person name="Devos D.P."/>
            <person name="Kaster A.-K."/>
            <person name="Ovreas L."/>
            <person name="Rohde M."/>
            <person name="Galperin M.Y."/>
            <person name="Jogler C."/>
        </authorList>
    </citation>
    <scope>NUCLEOTIDE SEQUENCE [LARGE SCALE GENOMIC DNA]</scope>
    <source>
        <strain evidence="1 2">Pla52n</strain>
    </source>
</reference>
<proteinExistence type="predicted"/>
<dbReference type="PROSITE" id="PS51318">
    <property type="entry name" value="TAT"/>
    <property type="match status" value="1"/>
</dbReference>
<name>A0A5C6B7N1_9BACT</name>
<organism evidence="1 2">
    <name type="scientific">Stieleria varia</name>
    <dbReference type="NCBI Taxonomy" id="2528005"/>
    <lineage>
        <taxon>Bacteria</taxon>
        <taxon>Pseudomonadati</taxon>
        <taxon>Planctomycetota</taxon>
        <taxon>Planctomycetia</taxon>
        <taxon>Pirellulales</taxon>
        <taxon>Pirellulaceae</taxon>
        <taxon>Stieleria</taxon>
    </lineage>
</organism>
<keyword evidence="2" id="KW-1185">Reference proteome</keyword>
<dbReference type="InterPro" id="IPR006311">
    <property type="entry name" value="TAT_signal"/>
</dbReference>
<protein>
    <submittedName>
        <fullName evidence="1">Uncharacterized protein</fullName>
    </submittedName>
</protein>
<comment type="caution">
    <text evidence="1">The sequence shown here is derived from an EMBL/GenBank/DDBJ whole genome shotgun (WGS) entry which is preliminary data.</text>
</comment>